<sequence>MISRELIEKIKSRVDIVDVVSRYVSLQKVGNNYRALCPFHTETTPSFYVNPSFKSYHCFGCGASGDVINFLKEIEGISFIDALKRLAQEAGIDITPGEKNTFRELYLRFYKELHEMYMKSLNDAAISYLLNRGLSLEDIKKYEFGYSPINAEFPGKVAKKLKIKALKQLGFVGFKDPFAGRVIIPIKDEQGNVIAFGGRILGDGQPKYLNSFETQFFKKSATFFMFDRAKEYIKSSDFAIICEGYFDAIAFHRAELTNSIATLGTAFTKYHAYKLKKLTTNVVLSFDMDDAGIKAALNSIKVMLSMGFNIVVMQYEKQKDPDEILQKFGKEYLVELVKKAIPVEQFIPVVLSKKYDLSNTSAVNLYLKEVELWSNIFSKFPKRYEKFKEIVGQLAGIKNLNFKVKKRSFVQKAKTFPTLEDILIFLYFNLPFAVKKLNVDVNILDEKAKEFFNCVKSFEEENFSISNLSKDLAEYVKEALERTRNLQADDALLKSVEKKLTIRKVEMRIKEIDEFLKTASPTEKKVLLKARMDLVRNLKNMGR</sequence>
<keyword evidence="3 12" id="KW-0808">Transferase</keyword>
<dbReference type="InterPro" id="IPR050219">
    <property type="entry name" value="DnaG_primase"/>
</dbReference>
<dbReference type="InterPro" id="IPR002694">
    <property type="entry name" value="Znf_CHC2"/>
</dbReference>
<dbReference type="EC" id="2.7.7.101" evidence="12"/>
<dbReference type="InterPro" id="IPR037068">
    <property type="entry name" value="DNA_primase_core_N_sf"/>
</dbReference>
<keyword evidence="1 12" id="KW-0240">DNA-directed RNA polymerase</keyword>
<organism evidence="15 16">
    <name type="scientific">Thermosipho ferrireducens</name>
    <dbReference type="NCBI Taxonomy" id="2571116"/>
    <lineage>
        <taxon>Bacteria</taxon>
        <taxon>Thermotogati</taxon>
        <taxon>Thermotogota</taxon>
        <taxon>Thermotogae</taxon>
        <taxon>Thermotogales</taxon>
        <taxon>Fervidobacteriaceae</taxon>
        <taxon>Thermosipho</taxon>
    </lineage>
</organism>
<dbReference type="Pfam" id="PF01807">
    <property type="entry name" value="Zn_ribbon_DnaG"/>
    <property type="match status" value="1"/>
</dbReference>
<evidence type="ECO:0000313" key="15">
    <source>
        <dbReference type="EMBL" id="QTA37153.1"/>
    </source>
</evidence>
<evidence type="ECO:0000256" key="6">
    <source>
        <dbReference type="ARBA" id="ARBA00022723"/>
    </source>
</evidence>
<dbReference type="Proteomes" id="UP000671862">
    <property type="component" value="Chromosome"/>
</dbReference>
<dbReference type="PROSITE" id="PS50880">
    <property type="entry name" value="TOPRIM"/>
    <property type="match status" value="1"/>
</dbReference>
<dbReference type="InterPro" id="IPR036977">
    <property type="entry name" value="DNA_primase_Znf_CHC2"/>
</dbReference>
<evidence type="ECO:0000313" key="16">
    <source>
        <dbReference type="Proteomes" id="UP000671862"/>
    </source>
</evidence>
<keyword evidence="11 12" id="KW-0804">Transcription</keyword>
<dbReference type="SUPFAM" id="SSF56731">
    <property type="entry name" value="DNA primase core"/>
    <property type="match status" value="1"/>
</dbReference>
<dbReference type="HAMAP" id="MF_00974">
    <property type="entry name" value="DNA_primase_DnaG"/>
    <property type="match status" value="1"/>
</dbReference>
<comment type="catalytic activity">
    <reaction evidence="12">
        <text>ssDNA + n NTP = ssDNA/pppN(pN)n-1 hybrid + (n-1) diphosphate.</text>
        <dbReference type="EC" id="2.7.7.101"/>
    </reaction>
</comment>
<feature type="zinc finger region" description="CHC2-type" evidence="12">
    <location>
        <begin position="37"/>
        <end position="61"/>
    </location>
</feature>
<comment type="function">
    <text evidence="12 13">RNA polymerase that catalyzes the synthesis of short RNA molecules used as primers for DNA polymerase during DNA replication.</text>
</comment>
<evidence type="ECO:0000256" key="11">
    <source>
        <dbReference type="ARBA" id="ARBA00023163"/>
    </source>
</evidence>
<dbReference type="Pfam" id="PF13155">
    <property type="entry name" value="Toprim_2"/>
    <property type="match status" value="1"/>
</dbReference>
<reference evidence="15 16" key="1">
    <citation type="submission" date="2021-03" db="EMBL/GenBank/DDBJ databases">
        <title>Thermosipho ferrireducens sp.nov., an anaerobic thermophilic iron-reducing bacterium isolated from a deep-sea hydrothermal sulfide deposits.</title>
        <authorList>
            <person name="Zeng X."/>
            <person name="Chen Y."/>
            <person name="Shao Z."/>
        </authorList>
    </citation>
    <scope>NUCLEOTIDE SEQUENCE [LARGE SCALE GENOMIC DNA]</scope>
    <source>
        <strain evidence="15 16">JL129W03</strain>
    </source>
</reference>
<evidence type="ECO:0000256" key="2">
    <source>
        <dbReference type="ARBA" id="ARBA00022515"/>
    </source>
</evidence>
<dbReference type="InterPro" id="IPR013264">
    <property type="entry name" value="DNAG_N"/>
</dbReference>
<dbReference type="RefSeq" id="WP_207565878.1">
    <property type="nucleotide sequence ID" value="NZ_CP071446.1"/>
</dbReference>
<dbReference type="PIRSF" id="PIRSF002811">
    <property type="entry name" value="DnaG"/>
    <property type="match status" value="1"/>
</dbReference>
<dbReference type="SUPFAM" id="SSF57783">
    <property type="entry name" value="Zinc beta-ribbon"/>
    <property type="match status" value="1"/>
</dbReference>
<keyword evidence="7 12" id="KW-0863">Zinc-finger</keyword>
<dbReference type="Gene3D" id="3.90.980.10">
    <property type="entry name" value="DNA primase, catalytic core, N-terminal domain"/>
    <property type="match status" value="1"/>
</dbReference>
<dbReference type="SMART" id="SM00493">
    <property type="entry name" value="TOPRIM"/>
    <property type="match status" value="1"/>
</dbReference>
<dbReference type="PANTHER" id="PTHR30313">
    <property type="entry name" value="DNA PRIMASE"/>
    <property type="match status" value="1"/>
</dbReference>
<dbReference type="PANTHER" id="PTHR30313:SF2">
    <property type="entry name" value="DNA PRIMASE"/>
    <property type="match status" value="1"/>
</dbReference>
<comment type="subunit">
    <text evidence="12">Monomer. Interacts with DnaB.</text>
</comment>
<dbReference type="NCBIfam" id="TIGR01391">
    <property type="entry name" value="dnaG"/>
    <property type="match status" value="1"/>
</dbReference>
<dbReference type="EMBL" id="CP071446">
    <property type="protein sequence ID" value="QTA37153.1"/>
    <property type="molecule type" value="Genomic_DNA"/>
</dbReference>
<feature type="domain" description="Toprim" evidence="14">
    <location>
        <begin position="237"/>
        <end position="318"/>
    </location>
</feature>
<accession>A0ABX7S417</accession>
<keyword evidence="8 12" id="KW-0862">Zinc</keyword>
<evidence type="ECO:0000256" key="13">
    <source>
        <dbReference type="PIRNR" id="PIRNR002811"/>
    </source>
</evidence>
<keyword evidence="16" id="KW-1185">Reference proteome</keyword>
<keyword evidence="9" id="KW-0460">Magnesium</keyword>
<dbReference type="SMART" id="SM00400">
    <property type="entry name" value="ZnF_CHCC"/>
    <property type="match status" value="1"/>
</dbReference>
<dbReference type="InterPro" id="IPR006171">
    <property type="entry name" value="TOPRIM_dom"/>
</dbReference>
<name>A0ABX7S417_9BACT</name>
<dbReference type="InterPro" id="IPR030846">
    <property type="entry name" value="DnaG_bac"/>
</dbReference>
<keyword evidence="4 12" id="KW-0548">Nucleotidyltransferase</keyword>
<evidence type="ECO:0000256" key="10">
    <source>
        <dbReference type="ARBA" id="ARBA00023125"/>
    </source>
</evidence>
<evidence type="ECO:0000256" key="8">
    <source>
        <dbReference type="ARBA" id="ARBA00022833"/>
    </source>
</evidence>
<evidence type="ECO:0000256" key="3">
    <source>
        <dbReference type="ARBA" id="ARBA00022679"/>
    </source>
</evidence>
<comment type="domain">
    <text evidence="12">Contains an N-terminal zinc-binding domain, a central core domain that contains the primase activity, and a C-terminal DnaB-binding domain.</text>
</comment>
<evidence type="ECO:0000256" key="9">
    <source>
        <dbReference type="ARBA" id="ARBA00022842"/>
    </source>
</evidence>
<dbReference type="Gene3D" id="3.90.580.10">
    <property type="entry name" value="Zinc finger, CHC2-type domain"/>
    <property type="match status" value="1"/>
</dbReference>
<proteinExistence type="inferred from homology"/>
<evidence type="ECO:0000256" key="4">
    <source>
        <dbReference type="ARBA" id="ARBA00022695"/>
    </source>
</evidence>
<protein>
    <recommendedName>
        <fullName evidence="12 13">DNA primase</fullName>
        <ecNumber evidence="12">2.7.7.101</ecNumber>
    </recommendedName>
</protein>
<dbReference type="InterPro" id="IPR034151">
    <property type="entry name" value="TOPRIM_DnaG_bac"/>
</dbReference>
<keyword evidence="10 12" id="KW-0238">DNA-binding</keyword>
<dbReference type="Gene3D" id="3.40.1360.10">
    <property type="match status" value="1"/>
</dbReference>
<dbReference type="InterPro" id="IPR006295">
    <property type="entry name" value="DNA_primase_DnaG"/>
</dbReference>
<keyword evidence="6 12" id="KW-0479">Metal-binding</keyword>
<evidence type="ECO:0000256" key="12">
    <source>
        <dbReference type="HAMAP-Rule" id="MF_00974"/>
    </source>
</evidence>
<comment type="similarity">
    <text evidence="12 13">Belongs to the DnaG primase family.</text>
</comment>
<evidence type="ECO:0000256" key="7">
    <source>
        <dbReference type="ARBA" id="ARBA00022771"/>
    </source>
</evidence>
<evidence type="ECO:0000259" key="14">
    <source>
        <dbReference type="PROSITE" id="PS50880"/>
    </source>
</evidence>
<keyword evidence="5 12" id="KW-0235">DNA replication</keyword>
<evidence type="ECO:0000256" key="1">
    <source>
        <dbReference type="ARBA" id="ARBA00022478"/>
    </source>
</evidence>
<comment type="cofactor">
    <cofactor evidence="12 13">
        <name>Zn(2+)</name>
        <dbReference type="ChEBI" id="CHEBI:29105"/>
    </cofactor>
    <text evidence="12 13">Binds 1 zinc ion per monomer.</text>
</comment>
<evidence type="ECO:0000256" key="5">
    <source>
        <dbReference type="ARBA" id="ARBA00022705"/>
    </source>
</evidence>
<dbReference type="Pfam" id="PF08275">
    <property type="entry name" value="DNAG_N"/>
    <property type="match status" value="1"/>
</dbReference>
<gene>
    <name evidence="12 15" type="primary">dnaG</name>
    <name evidence="15" type="ORF">JYK00_05210</name>
</gene>
<keyword evidence="2 12" id="KW-0639">Primosome</keyword>
<dbReference type="CDD" id="cd03364">
    <property type="entry name" value="TOPRIM_DnaG_primases"/>
    <property type="match status" value="1"/>
</dbReference>